<keyword evidence="1" id="KW-0614">Plasmid</keyword>
<keyword evidence="2" id="KW-1185">Reference proteome</keyword>
<evidence type="ECO:0000313" key="1">
    <source>
        <dbReference type="EMBL" id="AHK22063.1"/>
    </source>
</evidence>
<sequence>MGTAKPLSIAGRPFATLGKATKYFQDQRQDVKGMGVLTEGELFNELTELFTRYCELYPTWALNGRNITAFSVDYELRENRSYAQYLCYRVHFSNKEIRPFSIPKALTAIANGTGE</sequence>
<protein>
    <submittedName>
        <fullName evidence="1">Uncharacterized protein</fullName>
    </submittedName>
</protein>
<evidence type="ECO:0000313" key="2">
    <source>
        <dbReference type="Proteomes" id="UP000019439"/>
    </source>
</evidence>
<dbReference type="GeneID" id="96666297"/>
<dbReference type="Gene3D" id="3.10.450.40">
    <property type="match status" value="1"/>
</dbReference>
<dbReference type="Proteomes" id="UP000019439">
    <property type="component" value="Plasmid unnamed"/>
</dbReference>
<gene>
    <name evidence="1" type="ORF">BF17_00065</name>
</gene>
<accession>A0ABM5Q3T1</accession>
<dbReference type="RefSeq" id="WP_025384501.1">
    <property type="nucleotide sequence ID" value="NZ_CGBP01000026.1"/>
</dbReference>
<geneLocation type="plasmid" evidence="2"/>
<organism evidence="1 2">
    <name type="scientific">Yersinia similis</name>
    <dbReference type="NCBI Taxonomy" id="367190"/>
    <lineage>
        <taxon>Bacteria</taxon>
        <taxon>Pseudomonadati</taxon>
        <taxon>Pseudomonadota</taxon>
        <taxon>Gammaproteobacteria</taxon>
        <taxon>Enterobacterales</taxon>
        <taxon>Yersiniaceae</taxon>
        <taxon>Yersinia</taxon>
    </lineage>
</organism>
<reference evidence="1 2" key="1">
    <citation type="journal article" date="2014" name="Genome Announc.">
        <title>Genome Sequence of Yersinia similis Y228T, a Member of the Yersinia pseudotuberculosis Complex.</title>
        <authorList>
            <person name="Sprague L.D."/>
            <person name="Neubauer H."/>
        </authorList>
    </citation>
    <scope>NUCLEOTIDE SEQUENCE [LARGE SCALE GENOMIC DNA]</scope>
    <source>
        <strain evidence="1 2">228</strain>
    </source>
</reference>
<proteinExistence type="predicted"/>
<name>A0ABM5Q3T1_9GAMM</name>
<dbReference type="EMBL" id="CP007231">
    <property type="protein sequence ID" value="AHK22063.1"/>
    <property type="molecule type" value="Genomic_DNA"/>
</dbReference>